<dbReference type="eggNOG" id="COG0225">
    <property type="taxonomic scope" value="Bacteria"/>
</dbReference>
<dbReference type="InterPro" id="IPR002569">
    <property type="entry name" value="Met_Sox_Rdtase_MsrA_dom"/>
</dbReference>
<dbReference type="EMBL" id="APMP01000036">
    <property type="protein sequence ID" value="ENZ80257.1"/>
    <property type="molecule type" value="Genomic_DNA"/>
</dbReference>
<organism evidence="7 8">
    <name type="scientific">Caulobacter vibrioides OR37</name>
    <dbReference type="NCBI Taxonomy" id="1292034"/>
    <lineage>
        <taxon>Bacteria</taxon>
        <taxon>Pseudomonadati</taxon>
        <taxon>Pseudomonadota</taxon>
        <taxon>Alphaproteobacteria</taxon>
        <taxon>Caulobacterales</taxon>
        <taxon>Caulobacteraceae</taxon>
        <taxon>Caulobacter</taxon>
    </lineage>
</organism>
<evidence type="ECO:0000259" key="6">
    <source>
        <dbReference type="Pfam" id="PF01625"/>
    </source>
</evidence>
<dbReference type="PANTHER" id="PTHR43774">
    <property type="entry name" value="PEPTIDE METHIONINE SULFOXIDE REDUCTASE"/>
    <property type="match status" value="1"/>
</dbReference>
<evidence type="ECO:0000256" key="5">
    <source>
        <dbReference type="SAM" id="SignalP"/>
    </source>
</evidence>
<dbReference type="OrthoDB" id="4174719at2"/>
<keyword evidence="5" id="KW-0732">Signal</keyword>
<proteinExistence type="inferred from homology"/>
<dbReference type="Gene3D" id="3.30.1060.10">
    <property type="entry name" value="Peptide methionine sulphoxide reductase MsrA"/>
    <property type="match status" value="1"/>
</dbReference>
<comment type="catalytic activity">
    <reaction evidence="3 4">
        <text>[thioredoxin]-disulfide + L-methionine + H2O = L-methionine (S)-S-oxide + [thioredoxin]-dithiol</text>
        <dbReference type="Rhea" id="RHEA:19993"/>
        <dbReference type="Rhea" id="RHEA-COMP:10698"/>
        <dbReference type="Rhea" id="RHEA-COMP:10700"/>
        <dbReference type="ChEBI" id="CHEBI:15377"/>
        <dbReference type="ChEBI" id="CHEBI:29950"/>
        <dbReference type="ChEBI" id="CHEBI:50058"/>
        <dbReference type="ChEBI" id="CHEBI:57844"/>
        <dbReference type="ChEBI" id="CHEBI:58772"/>
        <dbReference type="EC" id="1.8.4.11"/>
    </reaction>
</comment>
<comment type="caution">
    <text evidence="7">The sequence shown here is derived from an EMBL/GenBank/DDBJ whole genome shotgun (WGS) entry which is preliminary data.</text>
</comment>
<dbReference type="GO" id="GO:0008113">
    <property type="term" value="F:peptide-methionine (S)-S-oxide reductase activity"/>
    <property type="evidence" value="ECO:0007669"/>
    <property type="project" value="UniProtKB-UniRule"/>
</dbReference>
<sequence precursor="true">MRRLLVALAAAFALLGVDTALAAPPPAPVKTETAVFAGGCFWCMEHDMGGIPGVLKVESGYTGGHVKNPSYRDVTSEQSGHYESVRVTYDPAKTDYGFLLYRYWKLVDPTDDGGQFCDRGPSYRPAVFVTPAQRPIAEKSRDEAAKRLKTGTMKAQILPLQTFWPAEEYHRDYAKRHALDYSLYRSGCGRDARLKQVWGN</sequence>
<feature type="signal peptide" evidence="5">
    <location>
        <begin position="1"/>
        <end position="22"/>
    </location>
</feature>
<feature type="chain" id="PRO_5004348731" description="Peptide methionine sulfoxide reductase MsrA" evidence="5">
    <location>
        <begin position="23"/>
        <end position="200"/>
    </location>
</feature>
<dbReference type="AlphaFoldDB" id="R0EG69"/>
<dbReference type="GO" id="GO:0033744">
    <property type="term" value="F:L-methionine:thioredoxin-disulfide S-oxidoreductase activity"/>
    <property type="evidence" value="ECO:0007669"/>
    <property type="project" value="RHEA"/>
</dbReference>
<feature type="domain" description="Peptide methionine sulphoxide reductase MsrA" evidence="6">
    <location>
        <begin position="33"/>
        <end position="181"/>
    </location>
</feature>
<dbReference type="InterPro" id="IPR036509">
    <property type="entry name" value="Met_Sox_Rdtase_MsrA_sf"/>
</dbReference>
<dbReference type="PANTHER" id="PTHR43774:SF1">
    <property type="entry name" value="PEPTIDE METHIONINE SULFOXIDE REDUCTASE MSRA 2"/>
    <property type="match status" value="1"/>
</dbReference>
<dbReference type="NCBIfam" id="TIGR00401">
    <property type="entry name" value="msrA"/>
    <property type="match status" value="1"/>
</dbReference>
<evidence type="ECO:0000256" key="3">
    <source>
        <dbReference type="ARBA" id="ARBA00048782"/>
    </source>
</evidence>
<dbReference type="PATRIC" id="fig|1292034.3.peg.3799"/>
<dbReference type="Pfam" id="PF01625">
    <property type="entry name" value="PMSR"/>
    <property type="match status" value="1"/>
</dbReference>
<accession>R0EG69</accession>
<keyword evidence="1 4" id="KW-0560">Oxidoreductase</keyword>
<reference evidence="7 8" key="1">
    <citation type="journal article" date="2013" name="Genome Announc.">
        <title>Draft Genome Sequence for Caulobacter sp. Strain OR37, a Bacterium Tolerant to Heavy Metals.</title>
        <authorList>
            <person name="Utturkar S.M."/>
            <person name="Bollmann A."/>
            <person name="Brzoska R.M."/>
            <person name="Klingeman D.M."/>
            <person name="Epstein S.E."/>
            <person name="Palumbo A.V."/>
            <person name="Brown S.D."/>
        </authorList>
    </citation>
    <scope>NUCLEOTIDE SEQUENCE [LARGE SCALE GENOMIC DNA]</scope>
    <source>
        <strain evidence="7 8">OR37</strain>
    </source>
</reference>
<dbReference type="EC" id="1.8.4.11" evidence="4"/>
<evidence type="ECO:0000313" key="7">
    <source>
        <dbReference type="EMBL" id="ENZ80257.1"/>
    </source>
</evidence>
<evidence type="ECO:0000256" key="4">
    <source>
        <dbReference type="HAMAP-Rule" id="MF_01401"/>
    </source>
</evidence>
<feature type="active site" evidence="4">
    <location>
        <position position="40"/>
    </location>
</feature>
<evidence type="ECO:0000313" key="8">
    <source>
        <dbReference type="Proteomes" id="UP000013063"/>
    </source>
</evidence>
<dbReference type="SUPFAM" id="SSF55068">
    <property type="entry name" value="Peptide methionine sulfoxide reductase"/>
    <property type="match status" value="1"/>
</dbReference>
<evidence type="ECO:0000256" key="1">
    <source>
        <dbReference type="ARBA" id="ARBA00023002"/>
    </source>
</evidence>
<comment type="catalytic activity">
    <reaction evidence="2 4">
        <text>L-methionyl-[protein] + [thioredoxin]-disulfide + H2O = L-methionyl-(S)-S-oxide-[protein] + [thioredoxin]-dithiol</text>
        <dbReference type="Rhea" id="RHEA:14217"/>
        <dbReference type="Rhea" id="RHEA-COMP:10698"/>
        <dbReference type="Rhea" id="RHEA-COMP:10700"/>
        <dbReference type="Rhea" id="RHEA-COMP:12313"/>
        <dbReference type="Rhea" id="RHEA-COMP:12315"/>
        <dbReference type="ChEBI" id="CHEBI:15377"/>
        <dbReference type="ChEBI" id="CHEBI:16044"/>
        <dbReference type="ChEBI" id="CHEBI:29950"/>
        <dbReference type="ChEBI" id="CHEBI:44120"/>
        <dbReference type="ChEBI" id="CHEBI:50058"/>
        <dbReference type="EC" id="1.8.4.11"/>
    </reaction>
</comment>
<dbReference type="Proteomes" id="UP000013063">
    <property type="component" value="Unassembled WGS sequence"/>
</dbReference>
<dbReference type="RefSeq" id="WP_004623937.1">
    <property type="nucleotide sequence ID" value="NZ_APMP01000036.1"/>
</dbReference>
<keyword evidence="8" id="KW-1185">Reference proteome</keyword>
<comment type="similarity">
    <text evidence="4">Belongs to the MsrA Met sulfoxide reductase family.</text>
</comment>
<comment type="function">
    <text evidence="4">Has an important function as a repair enzyme for proteins that have been inactivated by oxidation. Catalyzes the reversible oxidation-reduction of methionine sulfoxide in proteins to methionine.</text>
</comment>
<dbReference type="STRING" id="1292034.OR37_03827"/>
<protein>
    <recommendedName>
        <fullName evidence="4">Peptide methionine sulfoxide reductase MsrA</fullName>
        <shortName evidence="4">Protein-methionine-S-oxide reductase</shortName>
        <ecNumber evidence="4">1.8.4.11</ecNumber>
    </recommendedName>
    <alternativeName>
        <fullName evidence="4">Peptide-methionine (S)-S-oxide reductase</fullName>
        <shortName evidence="4">Peptide Met(O) reductase</shortName>
    </alternativeName>
</protein>
<name>R0EG69_CAUVI</name>
<dbReference type="HAMAP" id="MF_01401">
    <property type="entry name" value="MsrA"/>
    <property type="match status" value="1"/>
</dbReference>
<evidence type="ECO:0000256" key="2">
    <source>
        <dbReference type="ARBA" id="ARBA00047806"/>
    </source>
</evidence>
<gene>
    <name evidence="4" type="primary">msrA</name>
    <name evidence="7" type="ORF">OR37_03827</name>
</gene>